<protein>
    <recommendedName>
        <fullName evidence="4">Integral membrane protein</fullName>
    </recommendedName>
</protein>
<evidence type="ECO:0008006" key="4">
    <source>
        <dbReference type="Google" id="ProtNLM"/>
    </source>
</evidence>
<name>A0ABQ5NX97_9ACTN</name>
<evidence type="ECO:0000313" key="2">
    <source>
        <dbReference type="EMBL" id="GLF94997.1"/>
    </source>
</evidence>
<organism evidence="2 3">
    <name type="scientific">Streptomyces yaizuensis</name>
    <dbReference type="NCBI Taxonomy" id="2989713"/>
    <lineage>
        <taxon>Bacteria</taxon>
        <taxon>Bacillati</taxon>
        <taxon>Actinomycetota</taxon>
        <taxon>Actinomycetes</taxon>
        <taxon>Kitasatosporales</taxon>
        <taxon>Streptomycetaceae</taxon>
        <taxon>Streptomyces</taxon>
    </lineage>
</organism>
<reference evidence="2 3" key="1">
    <citation type="submission" date="2022-10" db="EMBL/GenBank/DDBJ databases">
        <title>Draft genome sequence of Streptomyces sp. YSPA8.</title>
        <authorList>
            <person name="Moriuchi R."/>
            <person name="Dohra H."/>
            <person name="Yamamura H."/>
            <person name="Kodani S."/>
        </authorList>
    </citation>
    <scope>NUCLEOTIDE SEQUENCE [LARGE SCALE GENOMIC DNA]</scope>
    <source>
        <strain evidence="2 3">YSPA8</strain>
    </source>
</reference>
<sequence length="136" mass="14135">MRKGLRKPAPDLLVTLVLAGVAAALWAAWLGWDQHRDVHPDGSTTGPYEAWQVIGLGLTLLVAVGLAAFREYVVASVIGVTAGLTVASFYDWSDDSTGLFGVGVGLIMMGSLAATGIVSFLIASAKRNSVLRGAGH</sequence>
<feature type="transmembrane region" description="Helical" evidence="1">
    <location>
        <begin position="74"/>
        <end position="92"/>
    </location>
</feature>
<keyword evidence="1" id="KW-0472">Membrane</keyword>
<dbReference type="Proteomes" id="UP001291653">
    <property type="component" value="Unassembled WGS sequence"/>
</dbReference>
<gene>
    <name evidence="2" type="ORF">SYYSPA8_11890</name>
</gene>
<evidence type="ECO:0000256" key="1">
    <source>
        <dbReference type="SAM" id="Phobius"/>
    </source>
</evidence>
<dbReference type="RefSeq" id="WP_323447080.1">
    <property type="nucleotide sequence ID" value="NZ_BSBI01000004.1"/>
</dbReference>
<dbReference type="EMBL" id="BSBI01000004">
    <property type="protein sequence ID" value="GLF94997.1"/>
    <property type="molecule type" value="Genomic_DNA"/>
</dbReference>
<comment type="caution">
    <text evidence="2">The sequence shown here is derived from an EMBL/GenBank/DDBJ whole genome shotgun (WGS) entry which is preliminary data.</text>
</comment>
<keyword evidence="1" id="KW-1133">Transmembrane helix</keyword>
<feature type="transmembrane region" description="Helical" evidence="1">
    <location>
        <begin position="12"/>
        <end position="30"/>
    </location>
</feature>
<proteinExistence type="predicted"/>
<keyword evidence="3" id="KW-1185">Reference proteome</keyword>
<evidence type="ECO:0000313" key="3">
    <source>
        <dbReference type="Proteomes" id="UP001291653"/>
    </source>
</evidence>
<accession>A0ABQ5NX97</accession>
<keyword evidence="1" id="KW-0812">Transmembrane</keyword>
<feature type="transmembrane region" description="Helical" evidence="1">
    <location>
        <begin position="50"/>
        <end position="69"/>
    </location>
</feature>
<feature type="transmembrane region" description="Helical" evidence="1">
    <location>
        <begin position="98"/>
        <end position="123"/>
    </location>
</feature>